<dbReference type="SUPFAM" id="SSF53686">
    <property type="entry name" value="Tryptophan synthase beta subunit-like PLP-dependent enzymes"/>
    <property type="match status" value="1"/>
</dbReference>
<dbReference type="InterPro" id="IPR005857">
    <property type="entry name" value="Cysta_beta_synth"/>
</dbReference>
<dbReference type="FunFam" id="3.40.50.1100:FF:000118">
    <property type="entry name" value="Related to CYS4-cystathionine beta-synthase"/>
    <property type="match status" value="1"/>
</dbReference>
<dbReference type="EnsemblMetazoa" id="G24117.12">
    <property type="protein sequence ID" value="G24117.12:cds"/>
    <property type="gene ID" value="G24117"/>
</dbReference>
<reference evidence="27" key="1">
    <citation type="submission" date="2022-08" db="UniProtKB">
        <authorList>
            <consortium name="EnsemblMetazoa"/>
        </authorList>
    </citation>
    <scope>IDENTIFICATION</scope>
    <source>
        <strain evidence="27">05x7-T-G4-1.051#20</strain>
    </source>
</reference>
<keyword evidence="28" id="KW-1185">Reference proteome</keyword>
<dbReference type="AlphaFoldDB" id="A0A8W8KLF7"/>
<keyword evidence="19 25" id="KW-0456">Lyase</keyword>
<dbReference type="Pfam" id="PF00291">
    <property type="entry name" value="PALP"/>
    <property type="match status" value="1"/>
</dbReference>
<comment type="subcellular location">
    <subcellularLocation>
        <location evidence="3">Cytoplasm</location>
    </subcellularLocation>
    <subcellularLocation>
        <location evidence="2">Nucleus</location>
    </subcellularLocation>
</comment>
<dbReference type="EnsemblMetazoa" id="G24117.4">
    <property type="protein sequence ID" value="G24117.4:cds"/>
    <property type="gene ID" value="G24117"/>
</dbReference>
<evidence type="ECO:0000256" key="9">
    <source>
        <dbReference type="ARBA" id="ARBA00022499"/>
    </source>
</evidence>
<keyword evidence="12" id="KW-0349">Heme</keyword>
<feature type="domain" description="CBS" evidence="26">
    <location>
        <begin position="395"/>
        <end position="453"/>
    </location>
</feature>
<dbReference type="EnsemblMetazoa" id="G24117.5">
    <property type="protein sequence ID" value="G24117.5:cds"/>
    <property type="gene ID" value="G24117"/>
</dbReference>
<evidence type="ECO:0000256" key="2">
    <source>
        <dbReference type="ARBA" id="ARBA00004123"/>
    </source>
</evidence>
<dbReference type="Pfam" id="PF00571">
    <property type="entry name" value="CBS"/>
    <property type="match status" value="1"/>
</dbReference>
<evidence type="ECO:0000259" key="26">
    <source>
        <dbReference type="PROSITE" id="PS51371"/>
    </source>
</evidence>
<keyword evidence="13" id="KW-0479">Metal-binding</keyword>
<dbReference type="InterPro" id="IPR046353">
    <property type="entry name" value="CBS_C"/>
</dbReference>
<evidence type="ECO:0000256" key="15">
    <source>
        <dbReference type="ARBA" id="ARBA00022898"/>
    </source>
</evidence>
<evidence type="ECO:0000256" key="16">
    <source>
        <dbReference type="ARBA" id="ARBA00023004"/>
    </source>
</evidence>
<keyword evidence="11 25" id="KW-0028">Amino-acid biosynthesis</keyword>
<evidence type="ECO:0000256" key="4">
    <source>
        <dbReference type="ARBA" id="ARBA00005003"/>
    </source>
</evidence>
<accession>A0A8W8KLF7</accession>
<evidence type="ECO:0000256" key="25">
    <source>
        <dbReference type="RuleBase" id="RU361204"/>
    </source>
</evidence>
<dbReference type="InterPro" id="IPR001216">
    <property type="entry name" value="P-phosphate_BS"/>
</dbReference>
<evidence type="ECO:0000256" key="18">
    <source>
        <dbReference type="ARBA" id="ARBA00023192"/>
    </source>
</evidence>
<dbReference type="Proteomes" id="UP000005408">
    <property type="component" value="Unassembled WGS sequence"/>
</dbReference>
<dbReference type="GO" id="GO:0019343">
    <property type="term" value="P:cysteine biosynthetic process via cystathionine"/>
    <property type="evidence" value="ECO:0007669"/>
    <property type="project" value="UniProtKB-UniRule"/>
</dbReference>
<keyword evidence="8" id="KW-0963">Cytoplasm</keyword>
<evidence type="ECO:0000256" key="14">
    <source>
        <dbReference type="ARBA" id="ARBA00022843"/>
    </source>
</evidence>
<dbReference type="PANTHER" id="PTHR10314">
    <property type="entry name" value="CYSTATHIONINE BETA-SYNTHASE"/>
    <property type="match status" value="1"/>
</dbReference>
<keyword evidence="10" id="KW-0597">Phosphoprotein</keyword>
<dbReference type="InterPro" id="IPR050214">
    <property type="entry name" value="Cys_Synth/Cystath_Beta-Synth"/>
</dbReference>
<dbReference type="InterPro" id="IPR046342">
    <property type="entry name" value="CBS_dom_sf"/>
</dbReference>
<evidence type="ECO:0000256" key="7">
    <source>
        <dbReference type="ARBA" id="ARBA00012041"/>
    </source>
</evidence>
<evidence type="ECO:0000256" key="22">
    <source>
        <dbReference type="ARBA" id="ARBA00045425"/>
    </source>
</evidence>
<evidence type="ECO:0000256" key="11">
    <source>
        <dbReference type="ARBA" id="ARBA00022605"/>
    </source>
</evidence>
<comment type="catalytic activity">
    <reaction evidence="23 25">
        <text>L-homocysteine + L-serine = L,L-cystathionine + H2O</text>
        <dbReference type="Rhea" id="RHEA:10112"/>
        <dbReference type="ChEBI" id="CHEBI:15377"/>
        <dbReference type="ChEBI" id="CHEBI:33384"/>
        <dbReference type="ChEBI" id="CHEBI:58161"/>
        <dbReference type="ChEBI" id="CHEBI:58199"/>
        <dbReference type="EC" id="4.2.1.22"/>
    </reaction>
</comment>
<dbReference type="InterPro" id="IPR000644">
    <property type="entry name" value="CBS_dom"/>
</dbReference>
<dbReference type="GO" id="GO:0005634">
    <property type="term" value="C:nucleus"/>
    <property type="evidence" value="ECO:0007669"/>
    <property type="project" value="UniProtKB-SubCell"/>
</dbReference>
<evidence type="ECO:0000313" key="28">
    <source>
        <dbReference type="Proteomes" id="UP000005408"/>
    </source>
</evidence>
<evidence type="ECO:0000256" key="24">
    <source>
        <dbReference type="PROSITE-ProRule" id="PRU00703"/>
    </source>
</evidence>
<evidence type="ECO:0000256" key="10">
    <source>
        <dbReference type="ARBA" id="ARBA00022553"/>
    </source>
</evidence>
<dbReference type="InterPro" id="IPR001926">
    <property type="entry name" value="TrpB-like_PALP"/>
</dbReference>
<evidence type="ECO:0000256" key="5">
    <source>
        <dbReference type="ARBA" id="ARBA00007103"/>
    </source>
</evidence>
<dbReference type="PROSITE" id="PS51371">
    <property type="entry name" value="CBS"/>
    <property type="match status" value="1"/>
</dbReference>
<dbReference type="Gene3D" id="3.40.50.1100">
    <property type="match status" value="2"/>
</dbReference>
<evidence type="ECO:0000256" key="1">
    <source>
        <dbReference type="ARBA" id="ARBA00001933"/>
    </source>
</evidence>
<dbReference type="SUPFAM" id="SSF54631">
    <property type="entry name" value="CBS-domain pair"/>
    <property type="match status" value="1"/>
</dbReference>
<proteinExistence type="inferred from homology"/>
<comment type="cofactor">
    <cofactor evidence="1 25">
        <name>pyridoxal 5'-phosphate</name>
        <dbReference type="ChEBI" id="CHEBI:597326"/>
    </cofactor>
</comment>
<keyword evidence="9" id="KW-1017">Isopeptide bond</keyword>
<evidence type="ECO:0000256" key="20">
    <source>
        <dbReference type="ARBA" id="ARBA00023242"/>
    </source>
</evidence>
<dbReference type="CDD" id="cd01561">
    <property type="entry name" value="CBS_like"/>
    <property type="match status" value="1"/>
</dbReference>
<evidence type="ECO:0000256" key="12">
    <source>
        <dbReference type="ARBA" id="ARBA00022617"/>
    </source>
</evidence>
<dbReference type="Gene3D" id="3.10.580.10">
    <property type="entry name" value="CBS-domain"/>
    <property type="match status" value="1"/>
</dbReference>
<dbReference type="FunFam" id="3.40.50.1100:FF:000003">
    <property type="entry name" value="Cystathionine beta-synthase"/>
    <property type="match status" value="1"/>
</dbReference>
<name>A0A8W8KLF7_MAGGI</name>
<organism evidence="27 28">
    <name type="scientific">Magallana gigas</name>
    <name type="common">Pacific oyster</name>
    <name type="synonym">Crassostrea gigas</name>
    <dbReference type="NCBI Taxonomy" id="29159"/>
    <lineage>
        <taxon>Eukaryota</taxon>
        <taxon>Metazoa</taxon>
        <taxon>Spiralia</taxon>
        <taxon>Lophotrochozoa</taxon>
        <taxon>Mollusca</taxon>
        <taxon>Bivalvia</taxon>
        <taxon>Autobranchia</taxon>
        <taxon>Pteriomorphia</taxon>
        <taxon>Ostreida</taxon>
        <taxon>Ostreoidea</taxon>
        <taxon>Ostreidae</taxon>
        <taxon>Magallana</taxon>
    </lineage>
</organism>
<keyword evidence="16" id="KW-0408">Iron</keyword>
<dbReference type="FunFam" id="3.10.580.10:FF:000014">
    <property type="entry name" value="Cystathionine beta-synthase"/>
    <property type="match status" value="1"/>
</dbReference>
<keyword evidence="15 25" id="KW-0663">Pyridoxal phosphate</keyword>
<evidence type="ECO:0000256" key="13">
    <source>
        <dbReference type="ARBA" id="ARBA00022723"/>
    </source>
</evidence>
<comment type="similarity">
    <text evidence="5 25">Belongs to the cysteine synthase/cystathionine beta-synthase family.</text>
</comment>
<evidence type="ECO:0000256" key="19">
    <source>
        <dbReference type="ARBA" id="ARBA00023239"/>
    </source>
</evidence>
<evidence type="ECO:0000313" key="27">
    <source>
        <dbReference type="EnsemblMetazoa" id="G24117.4:cds"/>
    </source>
</evidence>
<evidence type="ECO:0000256" key="17">
    <source>
        <dbReference type="ARBA" id="ARBA00023122"/>
    </source>
</evidence>
<keyword evidence="20" id="KW-0539">Nucleus</keyword>
<evidence type="ECO:0000256" key="6">
    <source>
        <dbReference type="ARBA" id="ARBA00011881"/>
    </source>
</evidence>
<dbReference type="GO" id="GO:0006535">
    <property type="term" value="P:cysteine biosynthetic process from serine"/>
    <property type="evidence" value="ECO:0007669"/>
    <property type="project" value="UniProtKB-UniRule"/>
</dbReference>
<dbReference type="GO" id="GO:0050667">
    <property type="term" value="P:homocysteine metabolic process"/>
    <property type="evidence" value="ECO:0007669"/>
    <property type="project" value="UniProtKB-ARBA"/>
</dbReference>
<evidence type="ECO:0000256" key="3">
    <source>
        <dbReference type="ARBA" id="ARBA00004496"/>
    </source>
</evidence>
<comment type="pathway">
    <text evidence="4">Amino-acid biosynthesis; L-cysteine biosynthesis; L-cysteine from L-homocysteine and L-serine: step 1/2.</text>
</comment>
<dbReference type="GO" id="GO:0005737">
    <property type="term" value="C:cytoplasm"/>
    <property type="evidence" value="ECO:0007669"/>
    <property type="project" value="UniProtKB-SubCell"/>
</dbReference>
<sequence>MSEKSCPAANASPFRNWQRPDLPSKCTYYEAKSMKESPHIHKELKPKPKIMPNVLYNIGNTPLVKVNRITQEENIPCDVYAKCEFFNAGGSVKDRIGLRMIEDAEAAGMLKPGDVLIEPTSGNTGIGIALGAAVKGYRCIIVMPEKMSMEKVDVLRALGAEIVRTPTSAAFDSPESHIGVAKRLMEEIPNAHILDQYRNPSNPLAHFDGTAEEILQACDDKVDMVVVGAGTGGTLTGIARKIKARCPNCKVIGVDPLGSVIAEPESLNKTDVTFYEVEGVGYDFIPTVCDRKLVDKWYKSDDKESFIMARRMIRQEGLLCGGSSGSAMANALKAIKDFGMKAGQKCVVILPDSIRNYMTKFLSDDWMSQRNFLESTKVSGKSNEWWSSLHVSALQLRAPLTVTPTVTIQETLEILNKEGFDQVPVVNDAGDILGMITVGNMMAQVVRSKVKPSDPVSKAMYKQFKMVSMATSLGEISRMLDTDHFVLVVHGQRQYEGNNFVSKKQMIFGIATRIDLLNFITQHQSLEDQ</sequence>
<comment type="subunit">
    <text evidence="6">Homotetramer.</text>
</comment>
<protein>
    <recommendedName>
        <fullName evidence="21 25">Cystathionine beta-synthase</fullName>
        <ecNumber evidence="7 25">4.2.1.22</ecNumber>
    </recommendedName>
</protein>
<dbReference type="EC" id="4.2.1.22" evidence="7 25"/>
<evidence type="ECO:0000256" key="23">
    <source>
        <dbReference type="ARBA" id="ARBA00047490"/>
    </source>
</evidence>
<dbReference type="InterPro" id="IPR036052">
    <property type="entry name" value="TrpB-like_PALP_sf"/>
</dbReference>
<keyword evidence="18 25" id="KW-0198">Cysteine biosynthesis</keyword>
<dbReference type="EnsemblMetazoa" id="G24117.6">
    <property type="protein sequence ID" value="G24117.6:cds"/>
    <property type="gene ID" value="G24117"/>
</dbReference>
<dbReference type="GO" id="GO:0004122">
    <property type="term" value="F:cystathionine beta-synthase activity"/>
    <property type="evidence" value="ECO:0007669"/>
    <property type="project" value="UniProtKB-UniRule"/>
</dbReference>
<dbReference type="CDD" id="cd04608">
    <property type="entry name" value="CBS_pair_CBS"/>
    <property type="match status" value="1"/>
</dbReference>
<comment type="function">
    <text evidence="22">Hydro-lyase catalyzing the first step of the transsulfuration pathway, where the hydroxyl group of L-serine is displaced by L-homocysteine in a beta-replacement reaction to form L-cystathionine, the precursor of L-cysteine. This catabolic route allows the elimination of L-methionine and the toxic metabolite L-homocysteine. Also involved in the production of hydrogen sulfide, a gasotransmitter with signaling and cytoprotective effects on neurons.</text>
</comment>
<dbReference type="SMART" id="SM00116">
    <property type="entry name" value="CBS"/>
    <property type="match status" value="2"/>
</dbReference>
<dbReference type="GO" id="GO:0046872">
    <property type="term" value="F:metal ion binding"/>
    <property type="evidence" value="ECO:0007669"/>
    <property type="project" value="UniProtKB-KW"/>
</dbReference>
<keyword evidence="14" id="KW-0832">Ubl conjugation</keyword>
<keyword evidence="17 24" id="KW-0129">CBS domain</keyword>
<evidence type="ECO:0000256" key="8">
    <source>
        <dbReference type="ARBA" id="ARBA00022490"/>
    </source>
</evidence>
<evidence type="ECO:0000256" key="21">
    <source>
        <dbReference type="ARBA" id="ARBA00026192"/>
    </source>
</evidence>
<dbReference type="PROSITE" id="PS00901">
    <property type="entry name" value="CYS_SYNTHASE"/>
    <property type="match status" value="1"/>
</dbReference>
<dbReference type="NCBIfam" id="TIGR01137">
    <property type="entry name" value="cysta_beta"/>
    <property type="match status" value="1"/>
</dbReference>